<feature type="transmembrane region" description="Helical" evidence="1">
    <location>
        <begin position="15"/>
        <end position="33"/>
    </location>
</feature>
<comment type="caution">
    <text evidence="2">The sequence shown here is derived from an EMBL/GenBank/DDBJ whole genome shotgun (WGS) entry which is preliminary data.</text>
</comment>
<accession>A0A1C7M6Y0</accession>
<gene>
    <name evidence="2" type="ORF">A0H81_07700</name>
</gene>
<evidence type="ECO:0000313" key="2">
    <source>
        <dbReference type="EMBL" id="OBZ72691.1"/>
    </source>
</evidence>
<keyword evidence="1" id="KW-0472">Membrane</keyword>
<name>A0A1C7M6Y0_GRIFR</name>
<keyword evidence="3" id="KW-1185">Reference proteome</keyword>
<keyword evidence="1" id="KW-0812">Transmembrane</keyword>
<sequence length="159" mass="17697">MIWVLSRNFLFSSTYPVSLLSNLFFVLFGSAYFSSRHCSKPNFEPNFQSIEAHGGSLNPVSRFSGLGLNSDGTAFNDIYFGLEALISSTGSTDVSPCRIPSSLVTFLLSLVSNWDRETVQFTGLRSRGVCMKADPTNSYRTYIVSTRLMPERANNYSRS</sequence>
<dbReference type="AlphaFoldDB" id="A0A1C7M6Y0"/>
<protein>
    <submittedName>
        <fullName evidence="2">Uncharacterized protein</fullName>
    </submittedName>
</protein>
<dbReference type="Proteomes" id="UP000092993">
    <property type="component" value="Unassembled WGS sequence"/>
</dbReference>
<evidence type="ECO:0000256" key="1">
    <source>
        <dbReference type="SAM" id="Phobius"/>
    </source>
</evidence>
<evidence type="ECO:0000313" key="3">
    <source>
        <dbReference type="Proteomes" id="UP000092993"/>
    </source>
</evidence>
<dbReference type="EMBL" id="LUGG01000009">
    <property type="protein sequence ID" value="OBZ72691.1"/>
    <property type="molecule type" value="Genomic_DNA"/>
</dbReference>
<reference evidence="2 3" key="1">
    <citation type="submission" date="2016-03" db="EMBL/GenBank/DDBJ databases">
        <title>Whole genome sequencing of Grifola frondosa 9006-11.</title>
        <authorList>
            <person name="Min B."/>
            <person name="Park H."/>
            <person name="Kim J.-G."/>
            <person name="Cho H."/>
            <person name="Oh Y.-L."/>
            <person name="Kong W.-S."/>
            <person name="Choi I.-G."/>
        </authorList>
    </citation>
    <scope>NUCLEOTIDE SEQUENCE [LARGE SCALE GENOMIC DNA]</scope>
    <source>
        <strain evidence="2 3">9006-11</strain>
    </source>
</reference>
<proteinExistence type="predicted"/>
<organism evidence="2 3">
    <name type="scientific">Grifola frondosa</name>
    <name type="common">Maitake</name>
    <name type="synonym">Polyporus frondosus</name>
    <dbReference type="NCBI Taxonomy" id="5627"/>
    <lineage>
        <taxon>Eukaryota</taxon>
        <taxon>Fungi</taxon>
        <taxon>Dikarya</taxon>
        <taxon>Basidiomycota</taxon>
        <taxon>Agaricomycotina</taxon>
        <taxon>Agaricomycetes</taxon>
        <taxon>Polyporales</taxon>
        <taxon>Grifolaceae</taxon>
        <taxon>Grifola</taxon>
    </lineage>
</organism>
<keyword evidence="1" id="KW-1133">Transmembrane helix</keyword>